<dbReference type="AlphaFoldDB" id="A0A9W4UQS1"/>
<organism evidence="1 2">
    <name type="scientific">Periconia digitata</name>
    <dbReference type="NCBI Taxonomy" id="1303443"/>
    <lineage>
        <taxon>Eukaryota</taxon>
        <taxon>Fungi</taxon>
        <taxon>Dikarya</taxon>
        <taxon>Ascomycota</taxon>
        <taxon>Pezizomycotina</taxon>
        <taxon>Dothideomycetes</taxon>
        <taxon>Pleosporomycetidae</taxon>
        <taxon>Pleosporales</taxon>
        <taxon>Massarineae</taxon>
        <taxon>Periconiaceae</taxon>
        <taxon>Periconia</taxon>
    </lineage>
</organism>
<reference evidence="1" key="1">
    <citation type="submission" date="2023-01" db="EMBL/GenBank/DDBJ databases">
        <authorList>
            <person name="Van Ghelder C."/>
            <person name="Rancurel C."/>
        </authorList>
    </citation>
    <scope>NUCLEOTIDE SEQUENCE</scope>
    <source>
        <strain evidence="1">CNCM I-4278</strain>
    </source>
</reference>
<name>A0A9W4UQS1_9PLEO</name>
<sequence length="57" mass="6662">MCTISTQAHNPRFYQGTYNYLQDFTQSQGRLLSKSYRYSDLCIIVSEHLPCPNRTSQ</sequence>
<dbReference type="Proteomes" id="UP001152607">
    <property type="component" value="Unassembled WGS sequence"/>
</dbReference>
<dbReference type="EMBL" id="CAOQHR010000009">
    <property type="protein sequence ID" value="CAI6339417.1"/>
    <property type="molecule type" value="Genomic_DNA"/>
</dbReference>
<accession>A0A9W4UQS1</accession>
<proteinExistence type="predicted"/>
<comment type="caution">
    <text evidence="1">The sequence shown here is derived from an EMBL/GenBank/DDBJ whole genome shotgun (WGS) entry which is preliminary data.</text>
</comment>
<evidence type="ECO:0000313" key="1">
    <source>
        <dbReference type="EMBL" id="CAI6339417.1"/>
    </source>
</evidence>
<gene>
    <name evidence="1" type="ORF">PDIGIT_LOCUS12576</name>
</gene>
<keyword evidence="2" id="KW-1185">Reference proteome</keyword>
<protein>
    <submittedName>
        <fullName evidence="1">Uncharacterized protein</fullName>
    </submittedName>
</protein>
<evidence type="ECO:0000313" key="2">
    <source>
        <dbReference type="Proteomes" id="UP001152607"/>
    </source>
</evidence>